<comment type="caution">
    <text evidence="5">The sequence shown here is derived from an EMBL/GenBank/DDBJ whole genome shotgun (WGS) entry which is preliminary data.</text>
</comment>
<dbReference type="EMBL" id="JAHUZE010000001">
    <property type="protein sequence ID" value="MBV7377656.1"/>
    <property type="molecule type" value="Genomic_DNA"/>
</dbReference>
<dbReference type="InterPro" id="IPR000878">
    <property type="entry name" value="4pyrrol_Mease"/>
</dbReference>
<comment type="function">
    <text evidence="3">Catalyzes the methylation of C-1 in precorrin-5 and the subsequent extrusion of acetic acid from the resulting intermediate to form cobalt-precorrin-6A.</text>
</comment>
<keyword evidence="6" id="KW-1185">Reference proteome</keyword>
<feature type="domain" description="Tetrapyrrole methylase" evidence="4">
    <location>
        <begin position="6"/>
        <end position="223"/>
    </location>
</feature>
<protein>
    <recommendedName>
        <fullName evidence="3">Precorrin-6A synthase [deacetylating]</fullName>
        <ecNumber evidence="3">2.1.1.152</ecNumber>
    </recommendedName>
</protein>
<evidence type="ECO:0000313" key="6">
    <source>
        <dbReference type="Proteomes" id="UP000756530"/>
    </source>
</evidence>
<keyword evidence="3 5" id="KW-0808">Transferase</keyword>
<sequence>MKRRMLVIGIGAGNPEYITVQAINALNRASVLFIPNKGDDKSDLHRLRRDICERFIEGSDYRLVDFDVPERSKAGAYSADVADWRAAVQSTYERLLSDEIGEDEIGAFLVWGDPSLYDGTMGILDAIRSSGKFDLEFDVIPGISSVSALAARHKVALNRIGEPLTITTGRQVSKRLPDTGGNVVVMLDTRDAFASVTEDMDIHWGAYVGTEDEILIAGRLSEVRDEISRRIAEARDEKGWVMDTYLLSRGEDGDID</sequence>
<evidence type="ECO:0000256" key="2">
    <source>
        <dbReference type="ARBA" id="ARBA00022573"/>
    </source>
</evidence>
<evidence type="ECO:0000256" key="3">
    <source>
        <dbReference type="PIRNR" id="PIRNR036525"/>
    </source>
</evidence>
<keyword evidence="3" id="KW-0949">S-adenosyl-L-methionine</keyword>
<name>A0ABS6SZ69_9RHOB</name>
<dbReference type="Proteomes" id="UP000756530">
    <property type="component" value="Unassembled WGS sequence"/>
</dbReference>
<comment type="catalytic activity">
    <reaction evidence="3">
        <text>precorrin-5 + S-adenosyl-L-methionine + H2O = precorrin-6A + acetate + S-adenosyl-L-homocysteine + 2 H(+)</text>
        <dbReference type="Rhea" id="RHEA:18261"/>
        <dbReference type="ChEBI" id="CHEBI:15377"/>
        <dbReference type="ChEBI" id="CHEBI:15378"/>
        <dbReference type="ChEBI" id="CHEBI:30089"/>
        <dbReference type="ChEBI" id="CHEBI:57856"/>
        <dbReference type="ChEBI" id="CHEBI:59789"/>
        <dbReference type="ChEBI" id="CHEBI:77871"/>
        <dbReference type="ChEBI" id="CHEBI:77872"/>
        <dbReference type="EC" id="2.1.1.152"/>
    </reaction>
</comment>
<dbReference type="PIRSF" id="PIRSF036525">
    <property type="entry name" value="CobF"/>
    <property type="match status" value="1"/>
</dbReference>
<dbReference type="GO" id="GO:0032259">
    <property type="term" value="P:methylation"/>
    <property type="evidence" value="ECO:0007669"/>
    <property type="project" value="UniProtKB-KW"/>
</dbReference>
<dbReference type="NCBIfam" id="TIGR02434">
    <property type="entry name" value="CobF"/>
    <property type="match status" value="1"/>
</dbReference>
<dbReference type="GO" id="GO:0043819">
    <property type="term" value="F:precorrin-6A synthase (deacetylating) activity"/>
    <property type="evidence" value="ECO:0007669"/>
    <property type="project" value="UniProtKB-EC"/>
</dbReference>
<keyword evidence="3 5" id="KW-0489">Methyltransferase</keyword>
<dbReference type="PANTHER" id="PTHR43467">
    <property type="entry name" value="COBALT-PRECORRIN-2 C(20)-METHYLTRANSFERASE"/>
    <property type="match status" value="1"/>
</dbReference>
<dbReference type="InterPro" id="IPR012797">
    <property type="entry name" value="CobF"/>
</dbReference>
<evidence type="ECO:0000256" key="1">
    <source>
        <dbReference type="ARBA" id="ARBA00004953"/>
    </source>
</evidence>
<proteinExistence type="predicted"/>
<dbReference type="Pfam" id="PF00590">
    <property type="entry name" value="TP_methylase"/>
    <property type="match status" value="1"/>
</dbReference>
<evidence type="ECO:0000313" key="5">
    <source>
        <dbReference type="EMBL" id="MBV7377656.1"/>
    </source>
</evidence>
<organism evidence="5 6">
    <name type="scientific">Maritimibacter dapengensis</name>
    <dbReference type="NCBI Taxonomy" id="2836868"/>
    <lineage>
        <taxon>Bacteria</taxon>
        <taxon>Pseudomonadati</taxon>
        <taxon>Pseudomonadota</taxon>
        <taxon>Alphaproteobacteria</taxon>
        <taxon>Rhodobacterales</taxon>
        <taxon>Roseobacteraceae</taxon>
        <taxon>Maritimibacter</taxon>
    </lineage>
</organism>
<keyword evidence="2" id="KW-0169">Cobalamin biosynthesis</keyword>
<reference evidence="5 6" key="1">
    <citation type="submission" date="2021-05" db="EMBL/GenBank/DDBJ databases">
        <title>Culturable bacteria isolated from Daya Bay.</title>
        <authorList>
            <person name="Zheng W."/>
            <person name="Yu S."/>
            <person name="Huang Y."/>
        </authorList>
    </citation>
    <scope>NUCLEOTIDE SEQUENCE [LARGE SCALE GENOMIC DNA]</scope>
    <source>
        <strain evidence="5 6">DP4N28-5</strain>
    </source>
</reference>
<dbReference type="CDD" id="cd11643">
    <property type="entry name" value="Precorrin-6A-synthase"/>
    <property type="match status" value="1"/>
</dbReference>
<comment type="pathway">
    <text evidence="1">Cofactor biosynthesis; adenosylcobalamin biosynthesis.</text>
</comment>
<dbReference type="PANTHER" id="PTHR43467:SF1">
    <property type="entry name" value="PRECORRIN-6A SYNTHASE [DEACETYLATING]"/>
    <property type="match status" value="1"/>
</dbReference>
<evidence type="ECO:0000259" key="4">
    <source>
        <dbReference type="Pfam" id="PF00590"/>
    </source>
</evidence>
<dbReference type="EC" id="2.1.1.152" evidence="3"/>
<gene>
    <name evidence="5" type="primary">cobF</name>
    <name evidence="5" type="ORF">KJP28_01880</name>
</gene>
<dbReference type="RefSeq" id="WP_218390532.1">
    <property type="nucleotide sequence ID" value="NZ_JAHUZE010000001.1"/>
</dbReference>
<accession>A0ABS6SZ69</accession>